<feature type="domain" description="CN hydrolase" evidence="2">
    <location>
        <begin position="315"/>
        <end position="567"/>
    </location>
</feature>
<dbReference type="PANTHER" id="PTHR43674:SF2">
    <property type="entry name" value="BETA-UREIDOPROPIONASE"/>
    <property type="match status" value="1"/>
</dbReference>
<dbReference type="EMBL" id="CAEZYW010000122">
    <property type="protein sequence ID" value="CAB4743076.1"/>
    <property type="molecule type" value="Genomic_DNA"/>
</dbReference>
<dbReference type="SUPFAM" id="SSF56317">
    <property type="entry name" value="Carbon-nitrogen hydrolase"/>
    <property type="match status" value="2"/>
</dbReference>
<sequence length="622" mass="66758">MNAKTHSQQRPFTVAAIQFNPEIFEFDRNLDRACAVIEEAAVKGARLIVLPEAALSGYIYRDLDQFLPFMDTVPGVATTRIAEVTAQYDCYVAIGIAEVDKASGLTYNTGALIGPRGFIGKYRKNGLNPSDIDWFAPGNTGYPVFQTELGAIAMVICYDDTYWEPGRLPMLKGADIIAYICSSDRPIPKATDSASVSAHSTIAAVQQLVAWNGLAMVAADRNNAETNPTTGVTVTYGGAASIWQATGERIAHAPATDYTNTMANPGSILYAEIDPSRFDNDQRRTIDRRRPDLYGPLAYFRAPIDPRATTTGQTISATALQYRTVPGDFDGNVQRAMALADRLAGTEPASGLLVLPAFSFTGRPASDSQAGDFSEAGYGRTVQVLGEMAARLGRHVVGSHIETDEGCLFHTCVLVGTDGTVAGTYRQTHPDPWMTWASAGNSLNVFDTAIGRIGMLACEDVRFPEASGVLAVRRADIIAVPTSWDGSYGGPLHDAGGLFAHQYPANTMSQWYATAKCSQAYTVVANAVNDGMQGSSGIFTINPVDSAEPPVVGSVDVEEIVTATITTLGDPAWFMNQSRLVGGRRADLAVPVALDPGSDAFRRWRERPGWDASGWESYAQEA</sequence>
<evidence type="ECO:0000313" key="3">
    <source>
        <dbReference type="EMBL" id="CAB4743076.1"/>
    </source>
</evidence>
<evidence type="ECO:0000256" key="1">
    <source>
        <dbReference type="ARBA" id="ARBA00022801"/>
    </source>
</evidence>
<reference evidence="3" key="1">
    <citation type="submission" date="2020-05" db="EMBL/GenBank/DDBJ databases">
        <authorList>
            <person name="Chiriac C."/>
            <person name="Salcher M."/>
            <person name="Ghai R."/>
            <person name="Kavagutti S V."/>
        </authorList>
    </citation>
    <scope>NUCLEOTIDE SEQUENCE</scope>
</reference>
<dbReference type="AlphaFoldDB" id="A0A6J6T7F0"/>
<dbReference type="Gene3D" id="3.60.110.10">
    <property type="entry name" value="Carbon-nitrogen hydrolase"/>
    <property type="match status" value="2"/>
</dbReference>
<dbReference type="Pfam" id="PF00795">
    <property type="entry name" value="CN_hydrolase"/>
    <property type="match status" value="2"/>
</dbReference>
<dbReference type="InterPro" id="IPR050345">
    <property type="entry name" value="Aliph_Amidase/BUP"/>
</dbReference>
<dbReference type="CDD" id="cd07197">
    <property type="entry name" value="nitrilase"/>
    <property type="match status" value="1"/>
</dbReference>
<dbReference type="PANTHER" id="PTHR43674">
    <property type="entry name" value="NITRILASE C965.09-RELATED"/>
    <property type="match status" value="1"/>
</dbReference>
<feature type="domain" description="CN hydrolase" evidence="2">
    <location>
        <begin position="12"/>
        <end position="275"/>
    </location>
</feature>
<dbReference type="GO" id="GO:0016811">
    <property type="term" value="F:hydrolase activity, acting on carbon-nitrogen (but not peptide) bonds, in linear amides"/>
    <property type="evidence" value="ECO:0007669"/>
    <property type="project" value="TreeGrafter"/>
</dbReference>
<dbReference type="InterPro" id="IPR036526">
    <property type="entry name" value="C-N_Hydrolase_sf"/>
</dbReference>
<proteinExistence type="predicted"/>
<dbReference type="PROSITE" id="PS50263">
    <property type="entry name" value="CN_HYDROLASE"/>
    <property type="match status" value="2"/>
</dbReference>
<name>A0A6J6T7F0_9ZZZZ</name>
<gene>
    <name evidence="3" type="ORF">UFOPK2786_00884</name>
</gene>
<protein>
    <submittedName>
        <fullName evidence="3">Unannotated protein</fullName>
    </submittedName>
</protein>
<organism evidence="3">
    <name type="scientific">freshwater metagenome</name>
    <dbReference type="NCBI Taxonomy" id="449393"/>
    <lineage>
        <taxon>unclassified sequences</taxon>
        <taxon>metagenomes</taxon>
        <taxon>ecological metagenomes</taxon>
    </lineage>
</organism>
<accession>A0A6J6T7F0</accession>
<dbReference type="InterPro" id="IPR003010">
    <property type="entry name" value="C-N_Hydrolase"/>
</dbReference>
<evidence type="ECO:0000259" key="2">
    <source>
        <dbReference type="PROSITE" id="PS50263"/>
    </source>
</evidence>
<keyword evidence="1" id="KW-0378">Hydrolase</keyword>